<feature type="domain" description="Methyl-accepting transducer" evidence="5">
    <location>
        <begin position="361"/>
        <end position="590"/>
    </location>
</feature>
<evidence type="ECO:0000256" key="4">
    <source>
        <dbReference type="SAM" id="Phobius"/>
    </source>
</evidence>
<comment type="similarity">
    <text evidence="2">Belongs to the methyl-accepting chemotaxis (MCP) protein family.</text>
</comment>
<sequence>MINLYKKNKLILSFIIPYTICIMVIFITVLSLYIPKYKNEFITMSKDNAKLLSNVLDNNMYAIKKQIEIFSSYLEAEYYTNNFPTIMSNIVRRDNDIANIYFATTVPYKDGGVMFNSAPLPSDYDQTTREWFIKALETTNIFISNPYIDVVTESLAIAFSKAIYNDDNTVRGILGVDIIFNQIANDTLSNAMIYNYNISLINGDGVYFYHKNKNAILKENIFNNAIFSVHKNDILGTDSFAFIKDKKLYMSTNIKNTPWYLIVEANIDILEWNVIRLIIVMIVGFIMLILMESILLTIIAKPISNTLNNTIKIVESMSDGNFNASFNKKELEKKNETGTLVRAMRMMQNKLGSIIHNLKNEINGINSSMEIINNGNKNLSQRVSVQSSSLEELTNSIEIVFSSIKDTVVNTDNAKKTSDNMLESTIRGVNAIKDTSKNVIEVYEYSKKIANITSIIESIAFQTNILALNASVEAARAGDQGKGFAVVASEVRNLSTNVSTAAKDISSIVSETTKKIEVGETTVRESSKALEEIESFANEMSDILVSILQSIKDEEESMSKINTAVTELNNINYTNSNIAEQGANESNNILEKTENIVNEVSYFKFL</sequence>
<dbReference type="SMART" id="SM00283">
    <property type="entry name" value="MA"/>
    <property type="match status" value="1"/>
</dbReference>
<dbReference type="SUPFAM" id="SSF58104">
    <property type="entry name" value="Methyl-accepting chemotaxis protein (MCP) signaling domain"/>
    <property type="match status" value="1"/>
</dbReference>
<protein>
    <submittedName>
        <fullName evidence="6">Methyl-accepting chemotaxis protein</fullName>
    </submittedName>
</protein>
<dbReference type="PANTHER" id="PTHR43531">
    <property type="entry name" value="PROTEIN ICFG"/>
    <property type="match status" value="1"/>
</dbReference>
<name>A0A0G4K6C1_9SPIR</name>
<dbReference type="Pfam" id="PF00015">
    <property type="entry name" value="MCPsignal"/>
    <property type="match status" value="1"/>
</dbReference>
<dbReference type="PANTHER" id="PTHR43531:SF11">
    <property type="entry name" value="METHYL-ACCEPTING CHEMOTAXIS PROTEIN 3"/>
    <property type="match status" value="1"/>
</dbReference>
<keyword evidence="7" id="KW-1185">Reference proteome</keyword>
<keyword evidence="3" id="KW-0807">Transducer</keyword>
<gene>
    <name evidence="6" type="ORF">BRSU_1185</name>
</gene>
<dbReference type="GO" id="GO:0004888">
    <property type="term" value="F:transmembrane signaling receptor activity"/>
    <property type="evidence" value="ECO:0007669"/>
    <property type="project" value="TreeGrafter"/>
</dbReference>
<dbReference type="GO" id="GO:0005886">
    <property type="term" value="C:plasma membrane"/>
    <property type="evidence" value="ECO:0007669"/>
    <property type="project" value="TreeGrafter"/>
</dbReference>
<dbReference type="PROSITE" id="PS50111">
    <property type="entry name" value="CHEMOTAXIS_TRANSDUC_2"/>
    <property type="match status" value="1"/>
</dbReference>
<evidence type="ECO:0000256" key="2">
    <source>
        <dbReference type="ARBA" id="ARBA00029447"/>
    </source>
</evidence>
<dbReference type="EMBL" id="CVLB01000001">
    <property type="protein sequence ID" value="CRF33040.1"/>
    <property type="molecule type" value="Genomic_DNA"/>
</dbReference>
<dbReference type="OrthoDB" id="9814363at2"/>
<keyword evidence="4" id="KW-1133">Transmembrane helix</keyword>
<dbReference type="Gene3D" id="1.10.287.950">
    <property type="entry name" value="Methyl-accepting chemotaxis protein"/>
    <property type="match status" value="1"/>
</dbReference>
<dbReference type="GO" id="GO:0007165">
    <property type="term" value="P:signal transduction"/>
    <property type="evidence" value="ECO:0007669"/>
    <property type="project" value="UniProtKB-KW"/>
</dbReference>
<dbReference type="InterPro" id="IPR004089">
    <property type="entry name" value="MCPsignal_dom"/>
</dbReference>
<dbReference type="Gene3D" id="3.30.450.20">
    <property type="entry name" value="PAS domain"/>
    <property type="match status" value="2"/>
</dbReference>
<keyword evidence="1" id="KW-0145">Chemotaxis</keyword>
<keyword evidence="4" id="KW-0472">Membrane</keyword>
<feature type="transmembrane region" description="Helical" evidence="4">
    <location>
        <begin position="277"/>
        <end position="300"/>
    </location>
</feature>
<organism evidence="6 7">
    <name type="scientific">Brachyspira suanatina</name>
    <dbReference type="NCBI Taxonomy" id="381802"/>
    <lineage>
        <taxon>Bacteria</taxon>
        <taxon>Pseudomonadati</taxon>
        <taxon>Spirochaetota</taxon>
        <taxon>Spirochaetia</taxon>
        <taxon>Brachyspirales</taxon>
        <taxon>Brachyspiraceae</taxon>
        <taxon>Brachyspira</taxon>
    </lineage>
</organism>
<dbReference type="Proteomes" id="UP000043763">
    <property type="component" value="Unassembled WGS sequence"/>
</dbReference>
<keyword evidence="4" id="KW-0812">Transmembrane</keyword>
<dbReference type="Pfam" id="PF22673">
    <property type="entry name" value="MCP-like_PDC_1"/>
    <property type="match status" value="1"/>
</dbReference>
<evidence type="ECO:0000256" key="1">
    <source>
        <dbReference type="ARBA" id="ARBA00022500"/>
    </source>
</evidence>
<dbReference type="InterPro" id="IPR029151">
    <property type="entry name" value="Sensor-like_sf"/>
</dbReference>
<reference evidence="7" key="1">
    <citation type="submission" date="2015-04" db="EMBL/GenBank/DDBJ databases">
        <authorList>
            <person name="Mushtaq Mamoona"/>
        </authorList>
    </citation>
    <scope>NUCLEOTIDE SEQUENCE [LARGE SCALE GENOMIC DNA]</scope>
    <source>
        <strain evidence="7">AN4859/03</strain>
    </source>
</reference>
<proteinExistence type="inferred from homology"/>
<dbReference type="InterPro" id="IPR051310">
    <property type="entry name" value="MCP_chemotaxis"/>
</dbReference>
<evidence type="ECO:0000313" key="7">
    <source>
        <dbReference type="Proteomes" id="UP000043763"/>
    </source>
</evidence>
<dbReference type="AlphaFoldDB" id="A0A0G4K6C1"/>
<dbReference type="GO" id="GO:0006935">
    <property type="term" value="P:chemotaxis"/>
    <property type="evidence" value="ECO:0007669"/>
    <property type="project" value="UniProtKB-KW"/>
</dbReference>
<dbReference type="RefSeq" id="WP_048594337.1">
    <property type="nucleotide sequence ID" value="NZ_CVLB01000001.1"/>
</dbReference>
<accession>A0A0G4K6C1</accession>
<feature type="transmembrane region" description="Helical" evidence="4">
    <location>
        <begin position="12"/>
        <end position="34"/>
    </location>
</feature>
<evidence type="ECO:0000256" key="3">
    <source>
        <dbReference type="PROSITE-ProRule" id="PRU00284"/>
    </source>
</evidence>
<dbReference type="CDD" id="cd18773">
    <property type="entry name" value="PDC1_HK_sensor"/>
    <property type="match status" value="1"/>
</dbReference>
<evidence type="ECO:0000259" key="5">
    <source>
        <dbReference type="PROSITE" id="PS50111"/>
    </source>
</evidence>
<evidence type="ECO:0000313" key="6">
    <source>
        <dbReference type="EMBL" id="CRF33040.1"/>
    </source>
</evidence>
<dbReference type="SUPFAM" id="SSF103190">
    <property type="entry name" value="Sensory domain-like"/>
    <property type="match status" value="1"/>
</dbReference>